<dbReference type="InterPro" id="IPR001647">
    <property type="entry name" value="HTH_TetR"/>
</dbReference>
<evidence type="ECO:0000256" key="3">
    <source>
        <dbReference type="ARBA" id="ARBA00023163"/>
    </source>
</evidence>
<keyword evidence="1" id="KW-0805">Transcription regulation</keyword>
<proteinExistence type="predicted"/>
<keyword evidence="7" id="KW-1185">Reference proteome</keyword>
<name>A0A640VRI5_9RHOB</name>
<keyword evidence="2 4" id="KW-0238">DNA-binding</keyword>
<dbReference type="SUPFAM" id="SSF46689">
    <property type="entry name" value="Homeodomain-like"/>
    <property type="match status" value="1"/>
</dbReference>
<comment type="caution">
    <text evidence="6">The sequence shown here is derived from an EMBL/GenBank/DDBJ whole genome shotgun (WGS) entry which is preliminary data.</text>
</comment>
<dbReference type="GO" id="GO:0003677">
    <property type="term" value="F:DNA binding"/>
    <property type="evidence" value="ECO:0007669"/>
    <property type="project" value="UniProtKB-UniRule"/>
</dbReference>
<dbReference type="PANTHER" id="PTHR47506">
    <property type="entry name" value="TRANSCRIPTIONAL REGULATORY PROTEIN"/>
    <property type="match status" value="1"/>
</dbReference>
<evidence type="ECO:0000256" key="2">
    <source>
        <dbReference type="ARBA" id="ARBA00023125"/>
    </source>
</evidence>
<evidence type="ECO:0000256" key="4">
    <source>
        <dbReference type="PROSITE-ProRule" id="PRU00335"/>
    </source>
</evidence>
<dbReference type="Pfam" id="PF00440">
    <property type="entry name" value="TetR_N"/>
    <property type="match status" value="1"/>
</dbReference>
<gene>
    <name evidence="6" type="ORF">So717_14640</name>
</gene>
<evidence type="ECO:0000256" key="1">
    <source>
        <dbReference type="ARBA" id="ARBA00023015"/>
    </source>
</evidence>
<evidence type="ECO:0000313" key="7">
    <source>
        <dbReference type="Proteomes" id="UP000436522"/>
    </source>
</evidence>
<dbReference type="PROSITE" id="PS50977">
    <property type="entry name" value="HTH_TETR_2"/>
    <property type="match status" value="1"/>
</dbReference>
<dbReference type="PANTHER" id="PTHR47506:SF10">
    <property type="entry name" value="TRANSCRIPTIONAL REGULATORY PROTEIN"/>
    <property type="match status" value="1"/>
</dbReference>
<dbReference type="AlphaFoldDB" id="A0A640VRI5"/>
<evidence type="ECO:0000259" key="5">
    <source>
        <dbReference type="PROSITE" id="PS50977"/>
    </source>
</evidence>
<feature type="domain" description="HTH tetR-type" evidence="5">
    <location>
        <begin position="6"/>
        <end position="66"/>
    </location>
</feature>
<dbReference type="RefSeq" id="WP_159975562.1">
    <property type="nucleotide sequence ID" value="NZ_BLIV01000002.1"/>
</dbReference>
<dbReference type="InterPro" id="IPR036271">
    <property type="entry name" value="Tet_transcr_reg_TetR-rel_C_sf"/>
</dbReference>
<dbReference type="Gene3D" id="1.10.10.60">
    <property type="entry name" value="Homeodomain-like"/>
    <property type="match status" value="1"/>
</dbReference>
<accession>A0A640VRI5</accession>
<organism evidence="6 7">
    <name type="scientific">Roseobacter cerasinus</name>
    <dbReference type="NCBI Taxonomy" id="2602289"/>
    <lineage>
        <taxon>Bacteria</taxon>
        <taxon>Pseudomonadati</taxon>
        <taxon>Pseudomonadota</taxon>
        <taxon>Alphaproteobacteria</taxon>
        <taxon>Rhodobacterales</taxon>
        <taxon>Roseobacteraceae</taxon>
        <taxon>Roseobacter</taxon>
    </lineage>
</organism>
<sequence>MARPREFEYETALQGAMDIFWQQGYRATNLPDLLQAMGLTRGSFYQAFGDKEATYLQALDFYDACVVSKTVDMLNQCNADDATACLLPLFQPNGKEARGCFICNAMVELGSENRRAAEKANAMAGRLRAAILGVLTRCGEGRGERSPSDTADLMLHLYFGKQAMGKAGGSSNDWEARLRSLL</sequence>
<feature type="DNA-binding region" description="H-T-H motif" evidence="4">
    <location>
        <begin position="29"/>
        <end position="48"/>
    </location>
</feature>
<protein>
    <submittedName>
        <fullName evidence="6">TetR family transcriptional regulator</fullName>
    </submittedName>
</protein>
<dbReference type="EMBL" id="BLIV01000002">
    <property type="protein sequence ID" value="GFE49711.1"/>
    <property type="molecule type" value="Genomic_DNA"/>
</dbReference>
<dbReference type="OrthoDB" id="9779746at2"/>
<dbReference type="InterPro" id="IPR009057">
    <property type="entry name" value="Homeodomain-like_sf"/>
</dbReference>
<reference evidence="6 7" key="1">
    <citation type="submission" date="2019-12" db="EMBL/GenBank/DDBJ databases">
        <title>Roseobacter cerasinus sp. nov., isolated from seawater around aquaculture.</title>
        <authorList>
            <person name="Muramatsu S."/>
            <person name="Takabe Y."/>
            <person name="Mori K."/>
            <person name="Takaichi S."/>
            <person name="Hanada S."/>
        </authorList>
    </citation>
    <scope>NUCLEOTIDE SEQUENCE [LARGE SCALE GENOMIC DNA]</scope>
    <source>
        <strain evidence="6 7">AI77</strain>
    </source>
</reference>
<dbReference type="Gene3D" id="1.10.357.10">
    <property type="entry name" value="Tetracycline Repressor, domain 2"/>
    <property type="match status" value="1"/>
</dbReference>
<dbReference type="SUPFAM" id="SSF48498">
    <property type="entry name" value="Tetracyclin repressor-like, C-terminal domain"/>
    <property type="match status" value="1"/>
</dbReference>
<keyword evidence="3" id="KW-0804">Transcription</keyword>
<evidence type="ECO:0000313" key="6">
    <source>
        <dbReference type="EMBL" id="GFE49711.1"/>
    </source>
</evidence>
<dbReference type="Proteomes" id="UP000436522">
    <property type="component" value="Unassembled WGS sequence"/>
</dbReference>